<evidence type="ECO:0000259" key="1">
    <source>
        <dbReference type="PROSITE" id="PS50011"/>
    </source>
</evidence>
<feature type="domain" description="Protein kinase" evidence="1">
    <location>
        <begin position="1"/>
        <end position="141"/>
    </location>
</feature>
<reference evidence="2" key="1">
    <citation type="journal article" date="2023" name="G3 (Bethesda)">
        <title>Whole genome assembly and annotation of the endangered Caribbean coral Acropora cervicornis.</title>
        <authorList>
            <person name="Selwyn J.D."/>
            <person name="Vollmer S.V."/>
        </authorList>
    </citation>
    <scope>NUCLEOTIDE SEQUENCE</scope>
    <source>
        <strain evidence="2">K2</strain>
    </source>
</reference>
<dbReference type="SUPFAM" id="SSF56112">
    <property type="entry name" value="Protein kinase-like (PK-like)"/>
    <property type="match status" value="1"/>
</dbReference>
<gene>
    <name evidence="2" type="ORF">P5673_014294</name>
</gene>
<dbReference type="InterPro" id="IPR011009">
    <property type="entry name" value="Kinase-like_dom_sf"/>
</dbReference>
<evidence type="ECO:0000313" key="3">
    <source>
        <dbReference type="Proteomes" id="UP001249851"/>
    </source>
</evidence>
<organism evidence="2 3">
    <name type="scientific">Acropora cervicornis</name>
    <name type="common">Staghorn coral</name>
    <dbReference type="NCBI Taxonomy" id="6130"/>
    <lineage>
        <taxon>Eukaryota</taxon>
        <taxon>Metazoa</taxon>
        <taxon>Cnidaria</taxon>
        <taxon>Anthozoa</taxon>
        <taxon>Hexacorallia</taxon>
        <taxon>Scleractinia</taxon>
        <taxon>Astrocoeniina</taxon>
        <taxon>Acroporidae</taxon>
        <taxon>Acropora</taxon>
    </lineage>
</organism>
<dbReference type="GO" id="GO:0005524">
    <property type="term" value="F:ATP binding"/>
    <property type="evidence" value="ECO:0007669"/>
    <property type="project" value="InterPro"/>
</dbReference>
<name>A0AAD9V625_ACRCE</name>
<evidence type="ECO:0000313" key="2">
    <source>
        <dbReference type="EMBL" id="KAK2562608.1"/>
    </source>
</evidence>
<reference evidence="2" key="2">
    <citation type="journal article" date="2023" name="Science">
        <title>Genomic signatures of disease resistance in endangered staghorn corals.</title>
        <authorList>
            <person name="Vollmer S.V."/>
            <person name="Selwyn J.D."/>
            <person name="Despard B.A."/>
            <person name="Roesel C.L."/>
        </authorList>
    </citation>
    <scope>NUCLEOTIDE SEQUENCE</scope>
    <source>
        <strain evidence="2">K2</strain>
    </source>
</reference>
<accession>A0AAD9V625</accession>
<dbReference type="PROSITE" id="PS50011">
    <property type="entry name" value="PROTEIN_KINASE_DOM"/>
    <property type="match status" value="1"/>
</dbReference>
<dbReference type="Gene3D" id="1.10.510.10">
    <property type="entry name" value="Transferase(Phosphotransferase) domain 1"/>
    <property type="match status" value="1"/>
</dbReference>
<dbReference type="PROSITE" id="PS00108">
    <property type="entry name" value="PROTEIN_KINASE_ST"/>
    <property type="match status" value="1"/>
</dbReference>
<dbReference type="Proteomes" id="UP001249851">
    <property type="component" value="Unassembled WGS sequence"/>
</dbReference>
<keyword evidence="3" id="KW-1185">Reference proteome</keyword>
<dbReference type="InterPro" id="IPR000719">
    <property type="entry name" value="Prot_kinase_dom"/>
</dbReference>
<proteinExistence type="predicted"/>
<comment type="caution">
    <text evidence="2">The sequence shown here is derived from an EMBL/GenBank/DDBJ whole genome shotgun (WGS) entry which is preliminary data.</text>
</comment>
<dbReference type="AlphaFoldDB" id="A0AAD9V625"/>
<dbReference type="EMBL" id="JARQWQ010000028">
    <property type="protein sequence ID" value="KAK2562608.1"/>
    <property type="molecule type" value="Genomic_DNA"/>
</dbReference>
<sequence>MQFHRINENSLTYSLLSGRLNLGRGVKNRGGPRVLHNDLKGDNILLEGKENYYNLVLIHFGKSTFIGETPEPKIFMCTKEQREYIKKCSYVAPDFTRFLRGHLQHSQIHTPLPKLILIWEEHKHFALRENPAEQPAIKKLI</sequence>
<dbReference type="GO" id="GO:0004672">
    <property type="term" value="F:protein kinase activity"/>
    <property type="evidence" value="ECO:0007669"/>
    <property type="project" value="InterPro"/>
</dbReference>
<protein>
    <recommendedName>
        <fullName evidence="1">Protein kinase domain-containing protein</fullName>
    </recommendedName>
</protein>
<dbReference type="InterPro" id="IPR008271">
    <property type="entry name" value="Ser/Thr_kinase_AS"/>
</dbReference>